<protein>
    <submittedName>
        <fullName evidence="7">Uncharacterized protein</fullName>
    </submittedName>
</protein>
<evidence type="ECO:0000313" key="8">
    <source>
        <dbReference type="Proteomes" id="UP000472240"/>
    </source>
</evidence>
<evidence type="ECO:0000313" key="7">
    <source>
        <dbReference type="Ensembl" id="ENSRFEP00010000827.1"/>
    </source>
</evidence>
<reference evidence="7" key="4">
    <citation type="submission" date="2025-08" db="UniProtKB">
        <authorList>
            <consortium name="Ensembl"/>
        </authorList>
    </citation>
    <scope>IDENTIFICATION</scope>
</reference>
<sequence>TLQNLYNIIDYIPLTDFRIPGGGNDNILCRGLTMMLCLGGTVHSLYCLGWASFPYKK</sequence>
<keyword evidence="6" id="KW-1133">Transmembrane helix</keyword>
<name>A0A671DJG8_RHIFE</name>
<reference evidence="7" key="5">
    <citation type="submission" date="2025-09" db="UniProtKB">
        <authorList>
            <consortium name="Ensembl"/>
        </authorList>
    </citation>
    <scope>IDENTIFICATION</scope>
</reference>
<keyword evidence="6" id="KW-0812">Transmembrane</keyword>
<keyword evidence="3" id="KW-0999">Mitochondrion inner membrane</keyword>
<evidence type="ECO:0000256" key="5">
    <source>
        <dbReference type="ARBA" id="ARBA00023136"/>
    </source>
</evidence>
<reference evidence="8" key="3">
    <citation type="submission" date="2018-12" db="EMBL/GenBank/DDBJ databases">
        <title>G10K-VGP greater horseshoe bat female genome, primary haplotype.</title>
        <authorList>
            <person name="Teeling E."/>
            <person name="Myers G."/>
            <person name="Vernes S."/>
            <person name="Pippel M."/>
            <person name="Winkler S."/>
            <person name="Fedrigo O."/>
            <person name="Rhie A."/>
            <person name="Koren S."/>
            <person name="Phillippy A."/>
            <person name="Lewin H."/>
            <person name="Damas J."/>
            <person name="Howe K."/>
            <person name="Mountcastle J."/>
            <person name="Jarvis E.D."/>
        </authorList>
    </citation>
    <scope>NUCLEOTIDE SEQUENCE [LARGE SCALE GENOMIC DNA]</scope>
</reference>
<evidence type="ECO:0000256" key="2">
    <source>
        <dbReference type="ARBA" id="ARBA00009331"/>
    </source>
</evidence>
<comment type="subcellular location">
    <subcellularLocation>
        <location evidence="1">Mitochondrion inner membrane</location>
    </subcellularLocation>
</comment>
<dbReference type="SUPFAM" id="SSF81419">
    <property type="entry name" value="Mitochondrial cytochrome c oxidase subunit VIIa"/>
    <property type="match status" value="1"/>
</dbReference>
<reference evidence="7 8" key="2">
    <citation type="journal article" date="2018" name="Annu Rev Anim Biosci">
        <title>Bat Biology, Genomes, and the Bat1K Project: To Generate Chromosome-Level Genomes for All Living Bat Species.</title>
        <authorList>
            <person name="Teeling E.C."/>
            <person name="Vernes S.C."/>
            <person name="Davalos L.M."/>
            <person name="Ray D.A."/>
            <person name="Gilbert M.T.P."/>
            <person name="Myers E."/>
        </authorList>
    </citation>
    <scope>NUCLEOTIDE SEQUENCE</scope>
</reference>
<comment type="similarity">
    <text evidence="2">Belongs to the cytochrome c oxidase VIIa family.</text>
</comment>
<dbReference type="Ensembl" id="ENSRFET00010000926.1">
    <property type="protein sequence ID" value="ENSRFEP00010000827.1"/>
    <property type="gene ID" value="ENSRFEG00010000642.1"/>
</dbReference>
<proteinExistence type="inferred from homology"/>
<evidence type="ECO:0000256" key="4">
    <source>
        <dbReference type="ARBA" id="ARBA00023128"/>
    </source>
</evidence>
<dbReference type="InterPro" id="IPR036539">
    <property type="entry name" value="Cyt_c_oxidase_su7a_sf"/>
</dbReference>
<keyword evidence="8" id="KW-1185">Reference proteome</keyword>
<feature type="transmembrane region" description="Helical" evidence="6">
    <location>
        <begin position="32"/>
        <end position="53"/>
    </location>
</feature>
<dbReference type="Proteomes" id="UP000472240">
    <property type="component" value="Chromosome 8"/>
</dbReference>
<keyword evidence="4" id="KW-0496">Mitochondrion</keyword>
<organism evidence="7 8">
    <name type="scientific">Rhinolophus ferrumequinum</name>
    <name type="common">Greater horseshoe bat</name>
    <dbReference type="NCBI Taxonomy" id="59479"/>
    <lineage>
        <taxon>Eukaryota</taxon>
        <taxon>Metazoa</taxon>
        <taxon>Chordata</taxon>
        <taxon>Craniata</taxon>
        <taxon>Vertebrata</taxon>
        <taxon>Euteleostomi</taxon>
        <taxon>Mammalia</taxon>
        <taxon>Eutheria</taxon>
        <taxon>Laurasiatheria</taxon>
        <taxon>Chiroptera</taxon>
        <taxon>Yinpterochiroptera</taxon>
        <taxon>Rhinolophoidea</taxon>
        <taxon>Rhinolophidae</taxon>
        <taxon>Rhinolophinae</taxon>
        <taxon>Rhinolophus</taxon>
    </lineage>
</organism>
<dbReference type="AlphaFoldDB" id="A0A671DJG8"/>
<keyword evidence="5 6" id="KW-0472">Membrane</keyword>
<evidence type="ECO:0000256" key="6">
    <source>
        <dbReference type="SAM" id="Phobius"/>
    </source>
</evidence>
<accession>A0A671DJG8</accession>
<reference evidence="7 8" key="1">
    <citation type="journal article" date="2015" name="Annu Rev Anim Biosci">
        <title>The Genome 10K Project: a way forward.</title>
        <authorList>
            <person name="Koepfli K.P."/>
            <person name="Paten B."/>
            <person name="O'Brien S.J."/>
            <person name="Koepfli K.P."/>
            <person name="Paten B."/>
            <person name="Antunes A."/>
            <person name="Belov K."/>
            <person name="Bustamante C."/>
            <person name="Castoe T.A."/>
            <person name="Clawson H."/>
            <person name="Crawford A.J."/>
            <person name="Diekhans M."/>
            <person name="Distel D."/>
            <person name="Durbin R."/>
            <person name="Earl D."/>
            <person name="Fujita M.K."/>
            <person name="Gamble T."/>
            <person name="Georges A."/>
            <person name="Gemmell N."/>
            <person name="Gilbert M.T."/>
            <person name="Graves J.M."/>
            <person name="Green R.E."/>
            <person name="Hickey G."/>
            <person name="Jarvis E.D."/>
            <person name="Johnson W."/>
            <person name="Komissarov A."/>
            <person name="Korf I."/>
            <person name="Kuhn R."/>
            <person name="Larkin D.M."/>
            <person name="Lewin H."/>
            <person name="Lopez J.V."/>
            <person name="Ma J."/>
            <person name="Marques-Bonet T."/>
            <person name="Miller W."/>
            <person name="Murphy R."/>
            <person name="Pevzner P."/>
            <person name="Shapiro B."/>
            <person name="Steiner C."/>
            <person name="Tamazian G."/>
            <person name="Venkatesh B."/>
            <person name="Wang J."/>
            <person name="Wayne R."/>
            <person name="Wiley E."/>
            <person name="Yang H."/>
            <person name="Zhang G."/>
            <person name="Haussler D."/>
            <person name="Ryder O."/>
            <person name="O'Brien S.J."/>
        </authorList>
    </citation>
    <scope>NUCLEOTIDE SEQUENCE</scope>
</reference>
<dbReference type="InParanoid" id="A0A671DJG8"/>
<dbReference type="Gene3D" id="4.10.91.10">
    <property type="entry name" value="Cytochrome c oxidase, subunit VIIa"/>
    <property type="match status" value="1"/>
</dbReference>
<dbReference type="GO" id="GO:0006123">
    <property type="term" value="P:mitochondrial electron transport, cytochrome c to oxygen"/>
    <property type="evidence" value="ECO:0007669"/>
    <property type="project" value="InterPro"/>
</dbReference>
<dbReference type="GO" id="GO:0005743">
    <property type="term" value="C:mitochondrial inner membrane"/>
    <property type="evidence" value="ECO:0007669"/>
    <property type="project" value="UniProtKB-SubCell"/>
</dbReference>
<evidence type="ECO:0000256" key="3">
    <source>
        <dbReference type="ARBA" id="ARBA00022792"/>
    </source>
</evidence>
<evidence type="ECO:0000256" key="1">
    <source>
        <dbReference type="ARBA" id="ARBA00004273"/>
    </source>
</evidence>
<dbReference type="GO" id="GO:0045277">
    <property type="term" value="C:respiratory chain complex IV"/>
    <property type="evidence" value="ECO:0007669"/>
    <property type="project" value="InterPro"/>
</dbReference>